<protein>
    <submittedName>
        <fullName evidence="2">Uncharacterized protein</fullName>
    </submittedName>
</protein>
<evidence type="ECO:0000313" key="2">
    <source>
        <dbReference type="EMBL" id="KRY06481.1"/>
    </source>
</evidence>
<accession>A0A0V0Z205</accession>
<proteinExistence type="predicted"/>
<keyword evidence="3" id="KW-1185">Reference proteome</keyword>
<gene>
    <name evidence="2" type="ORF">T01_5950</name>
</gene>
<comment type="caution">
    <text evidence="2">The sequence shown here is derived from an EMBL/GenBank/DDBJ whole genome shotgun (WGS) entry which is preliminary data.</text>
</comment>
<dbReference type="InParanoid" id="A0A0V0Z205"/>
<evidence type="ECO:0000313" key="3">
    <source>
        <dbReference type="Proteomes" id="UP000054776"/>
    </source>
</evidence>
<dbReference type="Proteomes" id="UP000054776">
    <property type="component" value="Unassembled WGS sequence"/>
</dbReference>
<organism evidence="2 3">
    <name type="scientific">Trichinella spiralis</name>
    <name type="common">Trichina worm</name>
    <dbReference type="NCBI Taxonomy" id="6334"/>
    <lineage>
        <taxon>Eukaryota</taxon>
        <taxon>Metazoa</taxon>
        <taxon>Ecdysozoa</taxon>
        <taxon>Nematoda</taxon>
        <taxon>Enoplea</taxon>
        <taxon>Dorylaimia</taxon>
        <taxon>Trichinellida</taxon>
        <taxon>Trichinellidae</taxon>
        <taxon>Trichinella</taxon>
    </lineage>
</organism>
<evidence type="ECO:0000256" key="1">
    <source>
        <dbReference type="SAM" id="MobiDB-lite"/>
    </source>
</evidence>
<reference evidence="2 3" key="1">
    <citation type="submission" date="2015-01" db="EMBL/GenBank/DDBJ databases">
        <title>Evolution of Trichinella species and genotypes.</title>
        <authorList>
            <person name="Korhonen P.K."/>
            <person name="Edoardo P."/>
            <person name="Giuseppe L.R."/>
            <person name="Gasser R.B."/>
        </authorList>
    </citation>
    <scope>NUCLEOTIDE SEQUENCE [LARGE SCALE GENOMIC DNA]</scope>
    <source>
        <strain evidence="2">ISS3</strain>
    </source>
</reference>
<sequence length="31" mass="3667">MLGTLLSARRPEERPRTKKEHTFYTFALDSD</sequence>
<name>A0A0V0Z205_TRISP</name>
<feature type="region of interest" description="Disordered" evidence="1">
    <location>
        <begin position="1"/>
        <end position="20"/>
    </location>
</feature>
<dbReference type="AlphaFoldDB" id="A0A0V0Z205"/>
<dbReference type="EMBL" id="JYDH01003110">
    <property type="protein sequence ID" value="KRY06481.1"/>
    <property type="molecule type" value="Genomic_DNA"/>
</dbReference>